<name>A0A0E9WSD9_ANGAN</name>
<evidence type="ECO:0000313" key="1">
    <source>
        <dbReference type="EMBL" id="JAH93277.1"/>
    </source>
</evidence>
<dbReference type="AlphaFoldDB" id="A0A0E9WSD9"/>
<sequence>MEKGITQTLSTSSGFFSQNTVLLKSCIHEYKRPLRGKYYRVFVIFWDHFIVEMSTDSMKQICSMHNTYTDPESYLYTKAADIFHAYSRRHERFPA</sequence>
<dbReference type="EMBL" id="GBXM01015300">
    <property type="protein sequence ID" value="JAH93277.1"/>
    <property type="molecule type" value="Transcribed_RNA"/>
</dbReference>
<organism evidence="1">
    <name type="scientific">Anguilla anguilla</name>
    <name type="common">European freshwater eel</name>
    <name type="synonym">Muraena anguilla</name>
    <dbReference type="NCBI Taxonomy" id="7936"/>
    <lineage>
        <taxon>Eukaryota</taxon>
        <taxon>Metazoa</taxon>
        <taxon>Chordata</taxon>
        <taxon>Craniata</taxon>
        <taxon>Vertebrata</taxon>
        <taxon>Euteleostomi</taxon>
        <taxon>Actinopterygii</taxon>
        <taxon>Neopterygii</taxon>
        <taxon>Teleostei</taxon>
        <taxon>Anguilliformes</taxon>
        <taxon>Anguillidae</taxon>
        <taxon>Anguilla</taxon>
    </lineage>
</organism>
<proteinExistence type="predicted"/>
<reference evidence="1" key="1">
    <citation type="submission" date="2014-11" db="EMBL/GenBank/DDBJ databases">
        <authorList>
            <person name="Amaro Gonzalez C."/>
        </authorList>
    </citation>
    <scope>NUCLEOTIDE SEQUENCE</scope>
</reference>
<reference evidence="1" key="2">
    <citation type="journal article" date="2015" name="Fish Shellfish Immunol.">
        <title>Early steps in the European eel (Anguilla anguilla)-Vibrio vulnificus interaction in the gills: Role of the RtxA13 toxin.</title>
        <authorList>
            <person name="Callol A."/>
            <person name="Pajuelo D."/>
            <person name="Ebbesson L."/>
            <person name="Teles M."/>
            <person name="MacKenzie S."/>
            <person name="Amaro C."/>
        </authorList>
    </citation>
    <scope>NUCLEOTIDE SEQUENCE</scope>
</reference>
<accession>A0A0E9WSD9</accession>
<protein>
    <submittedName>
        <fullName evidence="1">Uncharacterized protein</fullName>
    </submittedName>
</protein>